<protein>
    <submittedName>
        <fullName evidence="5">Peptidase M24 family protein</fullName>
    </submittedName>
</protein>
<dbReference type="InterPro" id="IPR000587">
    <property type="entry name" value="Creatinase_N"/>
</dbReference>
<proteinExistence type="predicted"/>
<dbReference type="eggNOG" id="COG0006">
    <property type="taxonomic scope" value="Bacteria"/>
</dbReference>
<evidence type="ECO:0000259" key="3">
    <source>
        <dbReference type="Pfam" id="PF00557"/>
    </source>
</evidence>
<dbReference type="InterPro" id="IPR001714">
    <property type="entry name" value="Pept_M24_MAP"/>
</dbReference>
<name>A0A1T3NTC6_9ACTN</name>
<dbReference type="Pfam" id="PF00557">
    <property type="entry name" value="Peptidase_M24"/>
    <property type="match status" value="1"/>
</dbReference>
<sequence>MPEAHDRRRDRLRSRLAGAGADVALITNLVNVRYLTGFTGSNAALLVYTPGAPGEGTGSGAVLCTDSRYAAQAAEESPGVELLVERACAQALTTRAARSGAVRLAIEEQHVTVELYRELGRVLAEESAAGELVNLGRVVEDLRRIKDPEEIAALRIACEIGDRALGEMIESILVGRTERHIAMELERRMADHGADAVAFPTVVATGPNSAIPHHDPGDRRVEDGDFLKIDFGARYRGYHGDMTRTFVIGTEPSAWQQEIYSVVFAAQKAGREALAPGVEAVAVDKAARDVIAQAGFLDFFGHGLGHGVGLEIHEDPRLGPTATGKLDACMPVTVEPGIYLPGRGGVRIEDTLVVRPLEDGGPELLTITTKELLVL</sequence>
<dbReference type="PANTHER" id="PTHR46112:SF8">
    <property type="entry name" value="CYTOPLASMIC PEPTIDASE PEPQ-RELATED"/>
    <property type="match status" value="1"/>
</dbReference>
<dbReference type="Gene3D" id="3.40.350.10">
    <property type="entry name" value="Creatinase/prolidase N-terminal domain"/>
    <property type="match status" value="1"/>
</dbReference>
<evidence type="ECO:0000313" key="6">
    <source>
        <dbReference type="Proteomes" id="UP000190037"/>
    </source>
</evidence>
<feature type="domain" description="Creatinase N-terminal" evidence="4">
    <location>
        <begin position="8"/>
        <end position="145"/>
    </location>
</feature>
<dbReference type="CDD" id="cd01092">
    <property type="entry name" value="APP-like"/>
    <property type="match status" value="1"/>
</dbReference>
<dbReference type="InterPro" id="IPR000994">
    <property type="entry name" value="Pept_M24"/>
</dbReference>
<feature type="domain" description="Peptidase M24" evidence="3">
    <location>
        <begin position="153"/>
        <end position="355"/>
    </location>
</feature>
<dbReference type="EMBL" id="MWQN01000001">
    <property type="protein sequence ID" value="OPC80147.1"/>
    <property type="molecule type" value="Genomic_DNA"/>
</dbReference>
<dbReference type="STRING" id="159449.B4N89_03550"/>
<dbReference type="RefSeq" id="WP_078974411.1">
    <property type="nucleotide sequence ID" value="NZ_MWQN01000001.1"/>
</dbReference>
<reference evidence="5 6" key="1">
    <citation type="submission" date="2017-03" db="EMBL/GenBank/DDBJ databases">
        <title>Draft genome sequence of Streptomyces scabrisporus NF3, endophyte isolated from Amphipterygium adstringens.</title>
        <authorList>
            <person name="Vazquez M."/>
            <person name="Ceapa C.D."/>
            <person name="Rodriguez Luna D."/>
            <person name="Sanchez Esquivel S."/>
        </authorList>
    </citation>
    <scope>NUCLEOTIDE SEQUENCE [LARGE SCALE GENOMIC DNA]</scope>
    <source>
        <strain evidence="5 6">NF3</strain>
    </source>
</reference>
<dbReference type="InterPro" id="IPR029149">
    <property type="entry name" value="Creatin/AminoP/Spt16_N"/>
</dbReference>
<gene>
    <name evidence="5" type="ORF">B4N89_03550</name>
</gene>
<dbReference type="Pfam" id="PF01321">
    <property type="entry name" value="Creatinase_N"/>
    <property type="match status" value="1"/>
</dbReference>
<dbReference type="OrthoDB" id="9806388at2"/>
<dbReference type="PANTHER" id="PTHR46112">
    <property type="entry name" value="AMINOPEPTIDASE"/>
    <property type="match status" value="1"/>
</dbReference>
<accession>A0A1T3NTC6</accession>
<dbReference type="Proteomes" id="UP000190037">
    <property type="component" value="Unassembled WGS sequence"/>
</dbReference>
<dbReference type="InterPro" id="IPR001131">
    <property type="entry name" value="Peptidase_M24B_aminopep-P_CS"/>
</dbReference>
<dbReference type="InterPro" id="IPR036005">
    <property type="entry name" value="Creatinase/aminopeptidase-like"/>
</dbReference>
<dbReference type="GO" id="GO:0046872">
    <property type="term" value="F:metal ion binding"/>
    <property type="evidence" value="ECO:0007669"/>
    <property type="project" value="UniProtKB-KW"/>
</dbReference>
<dbReference type="SUPFAM" id="SSF53092">
    <property type="entry name" value="Creatinase/prolidase N-terminal domain"/>
    <property type="match status" value="1"/>
</dbReference>
<dbReference type="PRINTS" id="PR00599">
    <property type="entry name" value="MAPEPTIDASE"/>
</dbReference>
<organism evidence="5 6">
    <name type="scientific">Embleya scabrispora</name>
    <dbReference type="NCBI Taxonomy" id="159449"/>
    <lineage>
        <taxon>Bacteria</taxon>
        <taxon>Bacillati</taxon>
        <taxon>Actinomycetota</taxon>
        <taxon>Actinomycetes</taxon>
        <taxon>Kitasatosporales</taxon>
        <taxon>Streptomycetaceae</taxon>
        <taxon>Embleya</taxon>
    </lineage>
</organism>
<dbReference type="GO" id="GO:0004177">
    <property type="term" value="F:aminopeptidase activity"/>
    <property type="evidence" value="ECO:0007669"/>
    <property type="project" value="UniProtKB-ARBA"/>
</dbReference>
<evidence type="ECO:0000256" key="2">
    <source>
        <dbReference type="ARBA" id="ARBA00022801"/>
    </source>
</evidence>
<keyword evidence="1" id="KW-0479">Metal-binding</keyword>
<comment type="caution">
    <text evidence="5">The sequence shown here is derived from an EMBL/GenBank/DDBJ whole genome shotgun (WGS) entry which is preliminary data.</text>
</comment>
<dbReference type="PROSITE" id="PS00491">
    <property type="entry name" value="PROLINE_PEPTIDASE"/>
    <property type="match status" value="1"/>
</dbReference>
<evidence type="ECO:0000259" key="4">
    <source>
        <dbReference type="Pfam" id="PF01321"/>
    </source>
</evidence>
<dbReference type="GO" id="GO:0008235">
    <property type="term" value="F:metalloexopeptidase activity"/>
    <property type="evidence" value="ECO:0007669"/>
    <property type="project" value="UniProtKB-ARBA"/>
</dbReference>
<keyword evidence="2" id="KW-0378">Hydrolase</keyword>
<dbReference type="InterPro" id="IPR050659">
    <property type="entry name" value="Peptidase_M24B"/>
</dbReference>
<keyword evidence="6" id="KW-1185">Reference proteome</keyword>
<evidence type="ECO:0000256" key="1">
    <source>
        <dbReference type="ARBA" id="ARBA00022723"/>
    </source>
</evidence>
<dbReference type="SUPFAM" id="SSF55920">
    <property type="entry name" value="Creatinase/aminopeptidase"/>
    <property type="match status" value="1"/>
</dbReference>
<evidence type="ECO:0000313" key="5">
    <source>
        <dbReference type="EMBL" id="OPC80147.1"/>
    </source>
</evidence>
<dbReference type="Gene3D" id="3.90.230.10">
    <property type="entry name" value="Creatinase/methionine aminopeptidase superfamily"/>
    <property type="match status" value="1"/>
</dbReference>
<dbReference type="AlphaFoldDB" id="A0A1T3NTC6"/>